<accession>A0ABS8MWC4</accession>
<dbReference type="RefSeq" id="WP_229990021.1">
    <property type="nucleotide sequence ID" value="NZ_JAJJMO010000001.1"/>
</dbReference>
<organism evidence="1 2">
    <name type="scientific">Flavobacterium pisciphilum</name>
    <dbReference type="NCBI Taxonomy" id="2893755"/>
    <lineage>
        <taxon>Bacteria</taxon>
        <taxon>Pseudomonadati</taxon>
        <taxon>Bacteroidota</taxon>
        <taxon>Flavobacteriia</taxon>
        <taxon>Flavobacteriales</taxon>
        <taxon>Flavobacteriaceae</taxon>
        <taxon>Flavobacterium</taxon>
    </lineage>
</organism>
<comment type="caution">
    <text evidence="1">The sequence shown here is derived from an EMBL/GenBank/DDBJ whole genome shotgun (WGS) entry which is preliminary data.</text>
</comment>
<evidence type="ECO:0000313" key="1">
    <source>
        <dbReference type="EMBL" id="MCC9073070.1"/>
    </source>
</evidence>
<evidence type="ECO:0000313" key="2">
    <source>
        <dbReference type="Proteomes" id="UP001430919"/>
    </source>
</evidence>
<proteinExistence type="predicted"/>
<gene>
    <name evidence="1" type="ORF">LNQ49_15945</name>
</gene>
<dbReference type="EMBL" id="JAJJMO010000001">
    <property type="protein sequence ID" value="MCC9073070.1"/>
    <property type="molecule type" value="Genomic_DNA"/>
</dbReference>
<name>A0ABS8MWC4_9FLAO</name>
<protein>
    <submittedName>
        <fullName evidence="1">Outer membrane beta-barrel protein</fullName>
    </submittedName>
</protein>
<dbReference type="SUPFAM" id="SSF103515">
    <property type="entry name" value="Autotransporter"/>
    <property type="match status" value="1"/>
</dbReference>
<dbReference type="InterPro" id="IPR036709">
    <property type="entry name" value="Autotransporte_beta_dom_sf"/>
</dbReference>
<sequence>MTSVFQKIFIIITFTLFFSNLTKAQPRKGEFINVAAGLGLTSPYDETDIDGTGFYAQGEYVFGFTKWFSLRPYVGLVLTSTNQNSNHQNQPEYKVTTNAFLIGGKARICAPLPWVAPYVEIGIGTSIGSFETYTPLTTIKKKGLLMHVPFSIGLALGRKNNFDVAFTYYYTSAAEQFSGAAAIGFTFPVKW</sequence>
<reference evidence="1" key="1">
    <citation type="submission" date="2021-11" db="EMBL/GenBank/DDBJ databases">
        <title>Description of novel Flavobacterium species.</title>
        <authorList>
            <person name="Saticioglu I.B."/>
            <person name="Ay H."/>
            <person name="Altun S."/>
            <person name="Duman M."/>
        </authorList>
    </citation>
    <scope>NUCLEOTIDE SEQUENCE</scope>
    <source>
        <strain evidence="1">F-65</strain>
    </source>
</reference>
<dbReference type="Proteomes" id="UP001430919">
    <property type="component" value="Unassembled WGS sequence"/>
</dbReference>
<keyword evidence="2" id="KW-1185">Reference proteome</keyword>